<gene>
    <name evidence="1" type="ORF">JYU34_012658</name>
</gene>
<dbReference type="Proteomes" id="UP000823941">
    <property type="component" value="Chromosome 17"/>
</dbReference>
<dbReference type="EMBL" id="JAHIBW010000017">
    <property type="protein sequence ID" value="KAG7302706.1"/>
    <property type="molecule type" value="Genomic_DNA"/>
</dbReference>
<name>A0ABQ7QBU9_PLUXY</name>
<organism evidence="1 2">
    <name type="scientific">Plutella xylostella</name>
    <name type="common">Diamondback moth</name>
    <name type="synonym">Plutella maculipennis</name>
    <dbReference type="NCBI Taxonomy" id="51655"/>
    <lineage>
        <taxon>Eukaryota</taxon>
        <taxon>Metazoa</taxon>
        <taxon>Ecdysozoa</taxon>
        <taxon>Arthropoda</taxon>
        <taxon>Hexapoda</taxon>
        <taxon>Insecta</taxon>
        <taxon>Pterygota</taxon>
        <taxon>Neoptera</taxon>
        <taxon>Endopterygota</taxon>
        <taxon>Lepidoptera</taxon>
        <taxon>Glossata</taxon>
        <taxon>Ditrysia</taxon>
        <taxon>Yponomeutoidea</taxon>
        <taxon>Plutellidae</taxon>
        <taxon>Plutella</taxon>
    </lineage>
</organism>
<reference evidence="1 2" key="1">
    <citation type="submission" date="2021-06" db="EMBL/GenBank/DDBJ databases">
        <title>A haploid diamondback moth (Plutella xylostella L.) genome assembly resolves 31 chromosomes and identifies a diamide resistance mutation.</title>
        <authorList>
            <person name="Ward C.M."/>
            <person name="Perry K.D."/>
            <person name="Baker G."/>
            <person name="Powis K."/>
            <person name="Heckel D.G."/>
            <person name="Baxter S.W."/>
        </authorList>
    </citation>
    <scope>NUCLEOTIDE SEQUENCE [LARGE SCALE GENOMIC DNA]</scope>
    <source>
        <strain evidence="1 2">LV</strain>
        <tissue evidence="1">Single pupa</tissue>
    </source>
</reference>
<keyword evidence="2" id="KW-1185">Reference proteome</keyword>
<comment type="caution">
    <text evidence="1">The sequence shown here is derived from an EMBL/GenBank/DDBJ whole genome shotgun (WGS) entry which is preliminary data.</text>
</comment>
<protein>
    <submittedName>
        <fullName evidence="1">Uncharacterized protein</fullName>
    </submittedName>
</protein>
<evidence type="ECO:0000313" key="2">
    <source>
        <dbReference type="Proteomes" id="UP000823941"/>
    </source>
</evidence>
<sequence>MVKARCCGSARGRDTIHYIKDSSRGKAFQGTCFRNDRTSRKGPAPCAGGAK</sequence>
<proteinExistence type="predicted"/>
<evidence type="ECO:0000313" key="1">
    <source>
        <dbReference type="EMBL" id="KAG7302706.1"/>
    </source>
</evidence>
<accession>A0ABQ7QBU9</accession>